<reference evidence="2 3" key="2">
    <citation type="submission" date="2018-11" db="EMBL/GenBank/DDBJ databases">
        <authorList>
            <consortium name="Pathogen Informatics"/>
        </authorList>
    </citation>
    <scope>NUCLEOTIDE SEQUENCE [LARGE SCALE GENOMIC DNA]</scope>
</reference>
<keyword evidence="3" id="KW-1185">Reference proteome</keyword>
<organism evidence="4">
    <name type="scientific">Soboliphyme baturini</name>
    <dbReference type="NCBI Taxonomy" id="241478"/>
    <lineage>
        <taxon>Eukaryota</taxon>
        <taxon>Metazoa</taxon>
        <taxon>Ecdysozoa</taxon>
        <taxon>Nematoda</taxon>
        <taxon>Enoplea</taxon>
        <taxon>Dorylaimia</taxon>
        <taxon>Dioctophymatida</taxon>
        <taxon>Dioctophymatoidea</taxon>
        <taxon>Soboliphymatidae</taxon>
        <taxon>Soboliphyme</taxon>
    </lineage>
</organism>
<accession>A0A183IJ24</accession>
<dbReference type="EMBL" id="UZAM01007849">
    <property type="protein sequence ID" value="VDP01811.1"/>
    <property type="molecule type" value="Genomic_DNA"/>
</dbReference>
<evidence type="ECO:0000313" key="3">
    <source>
        <dbReference type="Proteomes" id="UP000270296"/>
    </source>
</evidence>
<proteinExistence type="predicted"/>
<reference evidence="4" key="1">
    <citation type="submission" date="2016-06" db="UniProtKB">
        <authorList>
            <consortium name="WormBaseParasite"/>
        </authorList>
    </citation>
    <scope>IDENTIFICATION</scope>
</reference>
<gene>
    <name evidence="2" type="ORF">SBAD_LOCUS3620</name>
</gene>
<dbReference type="Proteomes" id="UP000270296">
    <property type="component" value="Unassembled WGS sequence"/>
</dbReference>
<dbReference type="WBParaSite" id="SBAD_0000378401-mRNA-1">
    <property type="protein sequence ID" value="SBAD_0000378401-mRNA-1"/>
    <property type="gene ID" value="SBAD_0000378401"/>
</dbReference>
<sequence>MAVAAGREMATTLSPGVAGPGERPVGDGQFARGVCTIRSGHNFSNAGTAWQTDVACVRDVTVSGWSTMVDDWSHNSDGCRRQE</sequence>
<feature type="region of interest" description="Disordered" evidence="1">
    <location>
        <begin position="1"/>
        <end position="26"/>
    </location>
</feature>
<protein>
    <submittedName>
        <fullName evidence="4">Secreted protein</fullName>
    </submittedName>
</protein>
<evidence type="ECO:0000313" key="2">
    <source>
        <dbReference type="EMBL" id="VDP01811.1"/>
    </source>
</evidence>
<dbReference type="AlphaFoldDB" id="A0A183IJ24"/>
<name>A0A183IJ24_9BILA</name>
<evidence type="ECO:0000313" key="4">
    <source>
        <dbReference type="WBParaSite" id="SBAD_0000378401-mRNA-1"/>
    </source>
</evidence>
<evidence type="ECO:0000256" key="1">
    <source>
        <dbReference type="SAM" id="MobiDB-lite"/>
    </source>
</evidence>